<dbReference type="EMBL" id="UOFL01000072">
    <property type="protein sequence ID" value="VAW74920.1"/>
    <property type="molecule type" value="Genomic_DNA"/>
</dbReference>
<organism evidence="2">
    <name type="scientific">hydrothermal vent metagenome</name>
    <dbReference type="NCBI Taxonomy" id="652676"/>
    <lineage>
        <taxon>unclassified sequences</taxon>
        <taxon>metagenomes</taxon>
        <taxon>ecological metagenomes</taxon>
    </lineage>
</organism>
<sequence length="212" mass="24082">MFARLTIKTIWLGICAVMGLVLSASSYADYLYKGHYYKNRQDGSVYQVPSRHKNHHRKNRKHRKYRTHRRHRLHGHSVQPHMLPAHNNLRNAPRSSGGSNFQNNHGKFNGMKGHRVEGAGHPGSNSKPRLRPEAGPGKAPRIGPNNFSKQAPAKHYKKACKSVDDAIWAAQRIYPGGRIISAKPIIDRSGRRTSVEIRIMYRGSVKLIKERC</sequence>
<feature type="region of interest" description="Disordered" evidence="1">
    <location>
        <begin position="112"/>
        <end position="153"/>
    </location>
</feature>
<name>A0A3B0YDT6_9ZZZZ</name>
<reference evidence="2" key="1">
    <citation type="submission" date="2018-06" db="EMBL/GenBank/DDBJ databases">
        <authorList>
            <person name="Zhirakovskaya E."/>
        </authorList>
    </citation>
    <scope>NUCLEOTIDE SEQUENCE</scope>
</reference>
<evidence type="ECO:0000256" key="1">
    <source>
        <dbReference type="SAM" id="MobiDB-lite"/>
    </source>
</evidence>
<accession>A0A3B0YDT6</accession>
<proteinExistence type="predicted"/>
<feature type="region of interest" description="Disordered" evidence="1">
    <location>
        <begin position="48"/>
        <end position="72"/>
    </location>
</feature>
<evidence type="ECO:0000313" key="2">
    <source>
        <dbReference type="EMBL" id="VAW74920.1"/>
    </source>
</evidence>
<dbReference type="AlphaFoldDB" id="A0A3B0YDT6"/>
<gene>
    <name evidence="2" type="ORF">MNBD_GAMMA12-2455</name>
</gene>
<protein>
    <submittedName>
        <fullName evidence="2">Uncharacterized protein</fullName>
    </submittedName>
</protein>
<feature type="compositionally biased region" description="Basic residues" evidence="1">
    <location>
        <begin position="50"/>
        <end position="72"/>
    </location>
</feature>